<proteinExistence type="inferred from homology"/>
<dbReference type="InterPro" id="IPR001128">
    <property type="entry name" value="Cyt_P450"/>
</dbReference>
<comment type="cofactor">
    <cofactor evidence="1">
        <name>heme</name>
        <dbReference type="ChEBI" id="CHEBI:30413"/>
    </cofactor>
</comment>
<evidence type="ECO:0000256" key="3">
    <source>
        <dbReference type="ARBA" id="ARBA00022617"/>
    </source>
</evidence>
<dbReference type="GO" id="GO:0016705">
    <property type="term" value="F:oxidoreductase activity, acting on paired donors, with incorporation or reduction of molecular oxygen"/>
    <property type="evidence" value="ECO:0007669"/>
    <property type="project" value="InterPro"/>
</dbReference>
<evidence type="ECO:0000256" key="6">
    <source>
        <dbReference type="ARBA" id="ARBA00023004"/>
    </source>
</evidence>
<name>T1GZH6_MEGSC</name>
<evidence type="ECO:0008006" key="10">
    <source>
        <dbReference type="Google" id="ProtNLM"/>
    </source>
</evidence>
<dbReference type="HOGENOM" id="CLU_1574626_0_0_1"/>
<dbReference type="InterPro" id="IPR050196">
    <property type="entry name" value="Cytochrome_P450_Monoox"/>
</dbReference>
<dbReference type="STRING" id="36166.T1GZH6"/>
<comment type="similarity">
    <text evidence="2">Belongs to the cytochrome P450 family.</text>
</comment>
<dbReference type="GO" id="GO:0020037">
    <property type="term" value="F:heme binding"/>
    <property type="evidence" value="ECO:0007669"/>
    <property type="project" value="InterPro"/>
</dbReference>
<dbReference type="EnsemblMetazoa" id="MESCA009277-RA">
    <property type="protein sequence ID" value="MESCA009277-PA"/>
    <property type="gene ID" value="MESCA009277"/>
</dbReference>
<evidence type="ECO:0000256" key="1">
    <source>
        <dbReference type="ARBA" id="ARBA00001971"/>
    </source>
</evidence>
<evidence type="ECO:0000256" key="5">
    <source>
        <dbReference type="ARBA" id="ARBA00023002"/>
    </source>
</evidence>
<protein>
    <recommendedName>
        <fullName evidence="10">Cytochrome P450</fullName>
    </recommendedName>
</protein>
<dbReference type="SUPFAM" id="SSF48264">
    <property type="entry name" value="Cytochrome P450"/>
    <property type="match status" value="1"/>
</dbReference>
<dbReference type="Pfam" id="PF00067">
    <property type="entry name" value="p450"/>
    <property type="match status" value="1"/>
</dbReference>
<dbReference type="EMBL" id="CAQQ02384443">
    <property type="status" value="NOT_ANNOTATED_CDS"/>
    <property type="molecule type" value="Genomic_DNA"/>
</dbReference>
<dbReference type="GO" id="GO:0004497">
    <property type="term" value="F:monooxygenase activity"/>
    <property type="evidence" value="ECO:0007669"/>
    <property type="project" value="UniProtKB-KW"/>
</dbReference>
<evidence type="ECO:0000256" key="7">
    <source>
        <dbReference type="ARBA" id="ARBA00023033"/>
    </source>
</evidence>
<evidence type="ECO:0000256" key="2">
    <source>
        <dbReference type="ARBA" id="ARBA00010617"/>
    </source>
</evidence>
<sequence>MANTILLLSSTKKSLLEVTSEPSITNIAYKRIMNPLTAIDWVFKLTKDHKIFEDSLKVVSETTQKVISERRKYYAEHPDELQESTNELGVRKRMPLIDTLLKAHVDGQPLSNRDIEDEVNTFLFAGHDTTSHTLGYFFYNVAKHPEVQEKIFEEVSNVFGGIPENNELTTRKINELKYLEAVIKESMRLYATV</sequence>
<evidence type="ECO:0000256" key="4">
    <source>
        <dbReference type="ARBA" id="ARBA00022723"/>
    </source>
</evidence>
<reference evidence="9" key="1">
    <citation type="submission" date="2013-02" db="EMBL/GenBank/DDBJ databases">
        <authorList>
            <person name="Hughes D."/>
        </authorList>
    </citation>
    <scope>NUCLEOTIDE SEQUENCE</scope>
    <source>
        <strain>Durham</strain>
        <strain evidence="9">NC isolate 2 -- Noor lab</strain>
    </source>
</reference>
<dbReference type="PANTHER" id="PTHR24291">
    <property type="entry name" value="CYTOCHROME P450 FAMILY 4"/>
    <property type="match status" value="1"/>
</dbReference>
<dbReference type="PRINTS" id="PR00463">
    <property type="entry name" value="EP450I"/>
</dbReference>
<dbReference type="AlphaFoldDB" id="T1GZH6"/>
<dbReference type="PRINTS" id="PR00385">
    <property type="entry name" value="P450"/>
</dbReference>
<dbReference type="InterPro" id="IPR036396">
    <property type="entry name" value="Cyt_P450_sf"/>
</dbReference>
<dbReference type="GO" id="GO:0005506">
    <property type="term" value="F:iron ion binding"/>
    <property type="evidence" value="ECO:0007669"/>
    <property type="project" value="InterPro"/>
</dbReference>
<dbReference type="PANTHER" id="PTHR24291:SF187">
    <property type="entry name" value="CYTOCHROME P450 4AE1-RELATED"/>
    <property type="match status" value="1"/>
</dbReference>
<dbReference type="Proteomes" id="UP000015102">
    <property type="component" value="Unassembled WGS sequence"/>
</dbReference>
<keyword evidence="3" id="KW-0349">Heme</keyword>
<evidence type="ECO:0000313" key="9">
    <source>
        <dbReference type="Proteomes" id="UP000015102"/>
    </source>
</evidence>
<dbReference type="EMBL" id="CAQQ02384444">
    <property type="status" value="NOT_ANNOTATED_CDS"/>
    <property type="molecule type" value="Genomic_DNA"/>
</dbReference>
<keyword evidence="6" id="KW-0408">Iron</keyword>
<keyword evidence="9" id="KW-1185">Reference proteome</keyword>
<keyword evidence="7" id="KW-0503">Monooxygenase</keyword>
<dbReference type="OMA" id="IRITFKC"/>
<keyword evidence="5" id="KW-0560">Oxidoreductase</keyword>
<organism evidence="8 9">
    <name type="scientific">Megaselia scalaris</name>
    <name type="common">Humpbacked fly</name>
    <name type="synonym">Phora scalaris</name>
    <dbReference type="NCBI Taxonomy" id="36166"/>
    <lineage>
        <taxon>Eukaryota</taxon>
        <taxon>Metazoa</taxon>
        <taxon>Ecdysozoa</taxon>
        <taxon>Arthropoda</taxon>
        <taxon>Hexapoda</taxon>
        <taxon>Insecta</taxon>
        <taxon>Pterygota</taxon>
        <taxon>Neoptera</taxon>
        <taxon>Endopterygota</taxon>
        <taxon>Diptera</taxon>
        <taxon>Brachycera</taxon>
        <taxon>Muscomorpha</taxon>
        <taxon>Platypezoidea</taxon>
        <taxon>Phoridae</taxon>
        <taxon>Megaseliini</taxon>
        <taxon>Megaselia</taxon>
    </lineage>
</organism>
<dbReference type="InterPro" id="IPR002401">
    <property type="entry name" value="Cyt_P450_E_grp-I"/>
</dbReference>
<accession>T1GZH6</accession>
<keyword evidence="4" id="KW-0479">Metal-binding</keyword>
<dbReference type="Gene3D" id="1.10.630.10">
    <property type="entry name" value="Cytochrome P450"/>
    <property type="match status" value="1"/>
</dbReference>
<reference evidence="8" key="2">
    <citation type="submission" date="2015-06" db="UniProtKB">
        <authorList>
            <consortium name="EnsemblMetazoa"/>
        </authorList>
    </citation>
    <scope>IDENTIFICATION</scope>
</reference>
<evidence type="ECO:0000313" key="8">
    <source>
        <dbReference type="EnsemblMetazoa" id="MESCA009277-PA"/>
    </source>
</evidence>